<keyword evidence="2" id="KW-0520">NAD</keyword>
<proteinExistence type="inferred from homology"/>
<feature type="domain" description="D-isomer specific 2-hydroxyacid dehydrogenase NAD-binding" evidence="5">
    <location>
        <begin position="102"/>
        <end position="274"/>
    </location>
</feature>
<dbReference type="SUPFAM" id="SSF51735">
    <property type="entry name" value="NAD(P)-binding Rossmann-fold domains"/>
    <property type="match status" value="1"/>
</dbReference>
<dbReference type="InterPro" id="IPR006139">
    <property type="entry name" value="D-isomer_2_OHA_DH_cat_dom"/>
</dbReference>
<dbReference type="CDD" id="cd12156">
    <property type="entry name" value="HPPR"/>
    <property type="match status" value="1"/>
</dbReference>
<evidence type="ECO:0000256" key="2">
    <source>
        <dbReference type="ARBA" id="ARBA00023027"/>
    </source>
</evidence>
<comment type="caution">
    <text evidence="6">The sequence shown here is derived from an EMBL/GenBank/DDBJ whole genome shotgun (WGS) entry which is preliminary data.</text>
</comment>
<keyword evidence="1 3" id="KW-0560">Oxidoreductase</keyword>
<evidence type="ECO:0000313" key="6">
    <source>
        <dbReference type="EMBL" id="MCO6159374.1"/>
    </source>
</evidence>
<evidence type="ECO:0000256" key="1">
    <source>
        <dbReference type="ARBA" id="ARBA00023002"/>
    </source>
</evidence>
<dbReference type="InterPro" id="IPR050223">
    <property type="entry name" value="D-isomer_2-hydroxyacid_DH"/>
</dbReference>
<evidence type="ECO:0000259" key="5">
    <source>
        <dbReference type="Pfam" id="PF02826"/>
    </source>
</evidence>
<dbReference type="Pfam" id="PF00389">
    <property type="entry name" value="2-Hacid_dh"/>
    <property type="match status" value="1"/>
</dbReference>
<dbReference type="PANTHER" id="PTHR10996">
    <property type="entry name" value="2-HYDROXYACID DEHYDROGENASE-RELATED"/>
    <property type="match status" value="1"/>
</dbReference>
<evidence type="ECO:0000313" key="7">
    <source>
        <dbReference type="Proteomes" id="UP001523401"/>
    </source>
</evidence>
<dbReference type="Proteomes" id="UP001523401">
    <property type="component" value="Unassembled WGS sequence"/>
</dbReference>
<dbReference type="InterPro" id="IPR036291">
    <property type="entry name" value="NAD(P)-bd_dom_sf"/>
</dbReference>
<accession>A0ABT1CHB9</accession>
<dbReference type="EMBL" id="JAMXQU010000003">
    <property type="protein sequence ID" value="MCO6159374.1"/>
    <property type="molecule type" value="Genomic_DNA"/>
</dbReference>
<sequence length="327" mass="34670">MKPDILLVEPMMPAIEKALDEAYVVHRWANQPLSSGLSVRAVVTGGGTGVPRQLMDALPDLELIAINGIGTDAVDLVEASRRNIAVTVTRDVLTDDVADLGMALMLAAMRDLLPGDRLVRDNLWGRQGLPLARKVSGARLGIVGMGQVGQAIARRAQAFAMRVAYFSRRDLALPGIPFIPDLVQLANQSDVLIVAASGGAQSRHLVGRNVIDALGPEGLLVNVARGSVIDEEALVEALQDGRLGRAALDVFADEPRVPDALKSMDNVVLQPHRASATIETRTAMGQLVLDNVTAHFSGVPLLTPVFAPAPSADPVRSQPALETLPAR</sequence>
<feature type="domain" description="D-isomer specific 2-hydroxyacid dehydrogenase catalytic" evidence="4">
    <location>
        <begin position="38"/>
        <end position="304"/>
    </location>
</feature>
<evidence type="ECO:0000259" key="4">
    <source>
        <dbReference type="Pfam" id="PF00389"/>
    </source>
</evidence>
<dbReference type="InterPro" id="IPR006140">
    <property type="entry name" value="D-isomer_DH_NAD-bd"/>
</dbReference>
<organism evidence="6 7">
    <name type="scientific">Asaia lannensis NBRC 102526</name>
    <dbReference type="NCBI Taxonomy" id="1307926"/>
    <lineage>
        <taxon>Bacteria</taxon>
        <taxon>Pseudomonadati</taxon>
        <taxon>Pseudomonadota</taxon>
        <taxon>Alphaproteobacteria</taxon>
        <taxon>Acetobacterales</taxon>
        <taxon>Acetobacteraceae</taxon>
        <taxon>Asaia</taxon>
    </lineage>
</organism>
<protein>
    <submittedName>
        <fullName evidence="6">2-hydroxyacid dehydrogenase</fullName>
    </submittedName>
</protein>
<dbReference type="Gene3D" id="3.40.50.720">
    <property type="entry name" value="NAD(P)-binding Rossmann-like Domain"/>
    <property type="match status" value="2"/>
</dbReference>
<dbReference type="Pfam" id="PF02826">
    <property type="entry name" value="2-Hacid_dh_C"/>
    <property type="match status" value="1"/>
</dbReference>
<keyword evidence="7" id="KW-1185">Reference proteome</keyword>
<dbReference type="SUPFAM" id="SSF52283">
    <property type="entry name" value="Formate/glycerate dehydrogenase catalytic domain-like"/>
    <property type="match status" value="1"/>
</dbReference>
<gene>
    <name evidence="6" type="ORF">NF685_04920</name>
</gene>
<name>A0ABT1CHB9_9PROT</name>
<dbReference type="PANTHER" id="PTHR10996:SF178">
    <property type="entry name" value="2-HYDROXYACID DEHYDROGENASE YGL185C-RELATED"/>
    <property type="match status" value="1"/>
</dbReference>
<reference evidence="6 7" key="1">
    <citation type="submission" date="2022-06" db="EMBL/GenBank/DDBJ databases">
        <title>Whole-genome of Asaia lannensis strain LMG 27011T.</title>
        <authorList>
            <person name="Sombolestani A."/>
        </authorList>
    </citation>
    <scope>NUCLEOTIDE SEQUENCE [LARGE SCALE GENOMIC DNA]</scope>
    <source>
        <strain evidence="6 7">NBRC 102526</strain>
    </source>
</reference>
<evidence type="ECO:0000256" key="3">
    <source>
        <dbReference type="RuleBase" id="RU003719"/>
    </source>
</evidence>
<comment type="similarity">
    <text evidence="3">Belongs to the D-isomer specific 2-hydroxyacid dehydrogenase family.</text>
</comment>
<dbReference type="RefSeq" id="WP_252848836.1">
    <property type="nucleotide sequence ID" value="NZ_BAPW01000023.1"/>
</dbReference>